<sequence length="83" mass="9538">MPPLNFILQLFKMVHWLWLLFVLIFYLTTSSKGKTKGSIPEISLLDAFKNLLCHPEIKAVTDLGTWKKQLTPNREDNSSPLPI</sequence>
<feature type="transmembrane region" description="Helical" evidence="1">
    <location>
        <begin position="6"/>
        <end position="27"/>
    </location>
</feature>
<gene>
    <name evidence="2" type="ORF">PRUPE_1G187800</name>
</gene>
<dbReference type="EMBL" id="CM007651">
    <property type="protein sequence ID" value="ONI29218.1"/>
    <property type="molecule type" value="Genomic_DNA"/>
</dbReference>
<name>A0A251QZL2_PRUPE</name>
<proteinExistence type="predicted"/>
<keyword evidence="3" id="KW-1185">Reference proteome</keyword>
<dbReference type="Gramene" id="ONI29218">
    <property type="protein sequence ID" value="ONI29218"/>
    <property type="gene ID" value="PRUPE_1G187800"/>
</dbReference>
<organism evidence="2 3">
    <name type="scientific">Prunus persica</name>
    <name type="common">Peach</name>
    <name type="synonym">Amygdalus persica</name>
    <dbReference type="NCBI Taxonomy" id="3760"/>
    <lineage>
        <taxon>Eukaryota</taxon>
        <taxon>Viridiplantae</taxon>
        <taxon>Streptophyta</taxon>
        <taxon>Embryophyta</taxon>
        <taxon>Tracheophyta</taxon>
        <taxon>Spermatophyta</taxon>
        <taxon>Magnoliopsida</taxon>
        <taxon>eudicotyledons</taxon>
        <taxon>Gunneridae</taxon>
        <taxon>Pentapetalae</taxon>
        <taxon>rosids</taxon>
        <taxon>fabids</taxon>
        <taxon>Rosales</taxon>
        <taxon>Rosaceae</taxon>
        <taxon>Amygdaloideae</taxon>
        <taxon>Amygdaleae</taxon>
        <taxon>Prunus</taxon>
    </lineage>
</organism>
<keyword evidence="1" id="KW-1133">Transmembrane helix</keyword>
<dbReference type="Proteomes" id="UP000006882">
    <property type="component" value="Chromosome G1"/>
</dbReference>
<reference evidence="2 3" key="1">
    <citation type="journal article" date="2013" name="Nat. Genet.">
        <title>The high-quality draft genome of peach (Prunus persica) identifies unique patterns of genetic diversity, domestication and genome evolution.</title>
        <authorList>
            <consortium name="International Peach Genome Initiative"/>
            <person name="Verde I."/>
            <person name="Abbott A.G."/>
            <person name="Scalabrin S."/>
            <person name="Jung S."/>
            <person name="Shu S."/>
            <person name="Marroni F."/>
            <person name="Zhebentyayeva T."/>
            <person name="Dettori M.T."/>
            <person name="Grimwood J."/>
            <person name="Cattonaro F."/>
            <person name="Zuccolo A."/>
            <person name="Rossini L."/>
            <person name="Jenkins J."/>
            <person name="Vendramin E."/>
            <person name="Meisel L.A."/>
            <person name="Decroocq V."/>
            <person name="Sosinski B."/>
            <person name="Prochnik S."/>
            <person name="Mitros T."/>
            <person name="Policriti A."/>
            <person name="Cipriani G."/>
            <person name="Dondini L."/>
            <person name="Ficklin S."/>
            <person name="Goodstein D.M."/>
            <person name="Xuan P."/>
            <person name="Del Fabbro C."/>
            <person name="Aramini V."/>
            <person name="Copetti D."/>
            <person name="Gonzalez S."/>
            <person name="Horner D.S."/>
            <person name="Falchi R."/>
            <person name="Lucas S."/>
            <person name="Mica E."/>
            <person name="Maldonado J."/>
            <person name="Lazzari B."/>
            <person name="Bielenberg D."/>
            <person name="Pirona R."/>
            <person name="Miculan M."/>
            <person name="Barakat A."/>
            <person name="Testolin R."/>
            <person name="Stella A."/>
            <person name="Tartarini S."/>
            <person name="Tonutti P."/>
            <person name="Arus P."/>
            <person name="Orellana A."/>
            <person name="Wells C."/>
            <person name="Main D."/>
            <person name="Vizzotto G."/>
            <person name="Silva H."/>
            <person name="Salamini F."/>
            <person name="Schmutz J."/>
            <person name="Morgante M."/>
            <person name="Rokhsar D.S."/>
        </authorList>
    </citation>
    <scope>NUCLEOTIDE SEQUENCE [LARGE SCALE GENOMIC DNA]</scope>
    <source>
        <strain evidence="3">cv. Nemared</strain>
    </source>
</reference>
<protein>
    <submittedName>
        <fullName evidence="2">Uncharacterized protein</fullName>
    </submittedName>
</protein>
<accession>A0A251QZL2</accession>
<evidence type="ECO:0000313" key="2">
    <source>
        <dbReference type="EMBL" id="ONI29218.1"/>
    </source>
</evidence>
<keyword evidence="1" id="KW-0812">Transmembrane</keyword>
<keyword evidence="1" id="KW-0472">Membrane</keyword>
<dbReference type="AlphaFoldDB" id="A0A251QZL2"/>
<evidence type="ECO:0000313" key="3">
    <source>
        <dbReference type="Proteomes" id="UP000006882"/>
    </source>
</evidence>
<evidence type="ECO:0000256" key="1">
    <source>
        <dbReference type="SAM" id="Phobius"/>
    </source>
</evidence>